<dbReference type="AlphaFoldDB" id="X1TER1"/>
<reference evidence="1" key="1">
    <citation type="journal article" date="2014" name="Front. Microbiol.">
        <title>High frequency of phylogenetically diverse reductive dehalogenase-homologous genes in deep subseafloor sedimentary metagenomes.</title>
        <authorList>
            <person name="Kawai M."/>
            <person name="Futagami T."/>
            <person name="Toyoda A."/>
            <person name="Takaki Y."/>
            <person name="Nishi S."/>
            <person name="Hori S."/>
            <person name="Arai W."/>
            <person name="Tsubouchi T."/>
            <person name="Morono Y."/>
            <person name="Uchiyama I."/>
            <person name="Ito T."/>
            <person name="Fujiyama A."/>
            <person name="Inagaki F."/>
            <person name="Takami H."/>
        </authorList>
    </citation>
    <scope>NUCLEOTIDE SEQUENCE</scope>
    <source>
        <strain evidence="1">Expedition CK06-06</strain>
    </source>
</reference>
<protein>
    <submittedName>
        <fullName evidence="1">Uncharacterized protein</fullName>
    </submittedName>
</protein>
<proteinExistence type="predicted"/>
<dbReference type="Pfam" id="PF14175">
    <property type="entry name" value="YaaC"/>
    <property type="match status" value="1"/>
</dbReference>
<organism evidence="1">
    <name type="scientific">marine sediment metagenome</name>
    <dbReference type="NCBI Taxonomy" id="412755"/>
    <lineage>
        <taxon>unclassified sequences</taxon>
        <taxon>metagenomes</taxon>
        <taxon>ecological metagenomes</taxon>
    </lineage>
</organism>
<comment type="caution">
    <text evidence="1">The sequence shown here is derived from an EMBL/GenBank/DDBJ whole genome shotgun (WGS) entry which is preliminary data.</text>
</comment>
<name>X1TER1_9ZZZZ</name>
<accession>X1TER1</accession>
<evidence type="ECO:0000313" key="1">
    <source>
        <dbReference type="EMBL" id="GAJ03803.1"/>
    </source>
</evidence>
<gene>
    <name evidence="1" type="ORF">S12H4_48348</name>
</gene>
<dbReference type="EMBL" id="BARW01030204">
    <property type="protein sequence ID" value="GAJ03803.1"/>
    <property type="molecule type" value="Genomic_DNA"/>
</dbReference>
<dbReference type="InterPro" id="IPR026988">
    <property type="entry name" value="YaaC-like"/>
</dbReference>
<sequence>MISPRNENSAFELLASEVSLYFHQALQMLKTSQEMSESSSPLVEYYGYLQCVKGIILMELNPNQELFFSYHGISYDKEKHKMRIHILLELLNHLEYYQPYYCEGK</sequence>